<dbReference type="STRING" id="498292.SAMN05660845_2130"/>
<evidence type="ECO:0000313" key="3">
    <source>
        <dbReference type="Proteomes" id="UP000199604"/>
    </source>
</evidence>
<protein>
    <recommendedName>
        <fullName evidence="1">DUF7192 domain-containing protein</fullName>
    </recommendedName>
</protein>
<proteinExistence type="predicted"/>
<name>A0A1I0ZAQ6_9FLAO</name>
<organism evidence="2 3">
    <name type="scientific">Flavobacterium swingsii</name>
    <dbReference type="NCBI Taxonomy" id="498292"/>
    <lineage>
        <taxon>Bacteria</taxon>
        <taxon>Pseudomonadati</taxon>
        <taxon>Bacteroidota</taxon>
        <taxon>Flavobacteriia</taxon>
        <taxon>Flavobacteriales</taxon>
        <taxon>Flavobacteriaceae</taxon>
        <taxon>Flavobacterium</taxon>
    </lineage>
</organism>
<feature type="domain" description="DUF7192" evidence="1">
    <location>
        <begin position="6"/>
        <end position="242"/>
    </location>
</feature>
<dbReference type="Proteomes" id="UP000199604">
    <property type="component" value="Unassembled WGS sequence"/>
</dbReference>
<gene>
    <name evidence="2" type="ORF">SAMN05660845_2130</name>
</gene>
<dbReference type="Pfam" id="PF23822">
    <property type="entry name" value="DUF7192"/>
    <property type="match status" value="1"/>
</dbReference>
<dbReference type="InterPro" id="IPR055616">
    <property type="entry name" value="DUF7192"/>
</dbReference>
<evidence type="ECO:0000259" key="1">
    <source>
        <dbReference type="Pfam" id="PF23822"/>
    </source>
</evidence>
<sequence length="272" mass="30872">MNKHLIFEDLHEFWEFSFRESKANNRGSRDSPNYWSGGLDWNESKRLALMGWQKGLVEIDKFQAKVNELITSKIVRHKPIYAVAGNYIDIGNYLSNDPECFVAKEYDENNQKGKIITIVCSISFSAAISPETIIQRGAMVCALIDAIEYAGYRAEVICNETSSKFASNRDGNNKERGWFEIDVVIKKANQPLNRIELAFCLAHPAMLRRVMFSVAEIEGWSDFTYGYGCPSKATNKGDIYIEEVFSGVVSDDKAIHWIVTELQKLGITIEQD</sequence>
<dbReference type="OrthoDB" id="3667097at2"/>
<dbReference type="EMBL" id="FOJT01000005">
    <property type="protein sequence ID" value="SFB22447.1"/>
    <property type="molecule type" value="Genomic_DNA"/>
</dbReference>
<evidence type="ECO:0000313" key="2">
    <source>
        <dbReference type="EMBL" id="SFB22447.1"/>
    </source>
</evidence>
<dbReference type="AlphaFoldDB" id="A0A1I0ZAQ6"/>
<reference evidence="3" key="1">
    <citation type="submission" date="2016-10" db="EMBL/GenBank/DDBJ databases">
        <authorList>
            <person name="Varghese N."/>
            <person name="Submissions S."/>
        </authorList>
    </citation>
    <scope>NUCLEOTIDE SEQUENCE [LARGE SCALE GENOMIC DNA]</scope>
    <source>
        <strain evidence="3">DSM 21789</strain>
    </source>
</reference>
<keyword evidence="3" id="KW-1185">Reference proteome</keyword>
<dbReference type="RefSeq" id="WP_091477052.1">
    <property type="nucleotide sequence ID" value="NZ_FOJT01000005.1"/>
</dbReference>
<accession>A0A1I0ZAQ6</accession>